<protein>
    <submittedName>
        <fullName evidence="3">Repeat domain-containing protein</fullName>
    </submittedName>
</protein>
<dbReference type="STRING" id="419481.SAMN05216233_109165"/>
<evidence type="ECO:0000256" key="1">
    <source>
        <dbReference type="ARBA" id="ARBA00022729"/>
    </source>
</evidence>
<keyword evidence="4" id="KW-1185">Reference proteome</keyword>
<sequence length="389" mass="40939">MMAVCFLVLSFTVSGEASVSNGGDAPRAAWEPFKKTGMSSVGRNIGRNLAPVAADLDGDGVDELYVGAYGKRMIALASTASGYSSSGIARNPLDAVTMSYESDTPCVALADIDNDGDADAVWFDFRSIDNRISPVYLNQMVCLKNQGTSMVPDFQMVPDEENPFAGISSEWQGTPAFGDFDGDGDLDLLFGDRSGTFRYCRNLLVEEGSSYYAEMMGSLNPFYRIDVGDNSSPAVLDLDGDGDLDVVSGEIRGGLRWIENTTPAGGALAFELREAADGPFASLAVGVASMPAVLDVDGDTDPDIVVGNSQGRLTFLANPRLQPKPSPRVNRLADAVPQSPSVPSRSMDRVEESADLSDAMLALKTLAGAIVDALGPKAAEGAGGVSENR</sequence>
<dbReference type="EMBL" id="FMUX01000009">
    <property type="protein sequence ID" value="SCY45683.1"/>
    <property type="molecule type" value="Genomic_DNA"/>
</dbReference>
<feature type="region of interest" description="Disordered" evidence="2">
    <location>
        <begin position="321"/>
        <end position="353"/>
    </location>
</feature>
<reference evidence="3 4" key="1">
    <citation type="submission" date="2016-10" db="EMBL/GenBank/DDBJ databases">
        <authorList>
            <person name="de Groot N.N."/>
        </authorList>
    </citation>
    <scope>NUCLEOTIDE SEQUENCE [LARGE SCALE GENOMIC DNA]</scope>
    <source>
        <strain evidence="3 4">AA1</strain>
    </source>
</reference>
<dbReference type="RefSeq" id="WP_175469777.1">
    <property type="nucleotide sequence ID" value="NZ_FMUX01000009.1"/>
</dbReference>
<dbReference type="InterPro" id="IPR028994">
    <property type="entry name" value="Integrin_alpha_N"/>
</dbReference>
<dbReference type="PANTHER" id="PTHR44103:SF1">
    <property type="entry name" value="PROPROTEIN CONVERTASE P"/>
    <property type="match status" value="1"/>
</dbReference>
<dbReference type="Proteomes" id="UP000198870">
    <property type="component" value="Unassembled WGS sequence"/>
</dbReference>
<proteinExistence type="predicted"/>
<keyword evidence="1" id="KW-0732">Signal</keyword>
<evidence type="ECO:0000313" key="4">
    <source>
        <dbReference type="Proteomes" id="UP000198870"/>
    </source>
</evidence>
<gene>
    <name evidence="3" type="ORF">SAMN05216233_109165</name>
</gene>
<dbReference type="InterPro" id="IPR013517">
    <property type="entry name" value="FG-GAP"/>
</dbReference>
<evidence type="ECO:0000313" key="3">
    <source>
        <dbReference type="EMBL" id="SCY45683.1"/>
    </source>
</evidence>
<organism evidence="3 4">
    <name type="scientific">Desulfoluna spongiiphila</name>
    <dbReference type="NCBI Taxonomy" id="419481"/>
    <lineage>
        <taxon>Bacteria</taxon>
        <taxon>Pseudomonadati</taxon>
        <taxon>Thermodesulfobacteriota</taxon>
        <taxon>Desulfobacteria</taxon>
        <taxon>Desulfobacterales</taxon>
        <taxon>Desulfolunaceae</taxon>
        <taxon>Desulfoluna</taxon>
    </lineage>
</organism>
<dbReference type="SUPFAM" id="SSF69318">
    <property type="entry name" value="Integrin alpha N-terminal domain"/>
    <property type="match status" value="1"/>
</dbReference>
<evidence type="ECO:0000256" key="2">
    <source>
        <dbReference type="SAM" id="MobiDB-lite"/>
    </source>
</evidence>
<dbReference type="Pfam" id="PF13517">
    <property type="entry name" value="FG-GAP_3"/>
    <property type="match status" value="1"/>
</dbReference>
<accession>A0A1G5G2A7</accession>
<dbReference type="PANTHER" id="PTHR44103">
    <property type="entry name" value="PROPROTEIN CONVERTASE P"/>
    <property type="match status" value="1"/>
</dbReference>
<dbReference type="AlphaFoldDB" id="A0A1G5G2A7"/>
<dbReference type="Gene3D" id="2.130.10.130">
    <property type="entry name" value="Integrin alpha, N-terminal"/>
    <property type="match status" value="1"/>
</dbReference>
<name>A0A1G5G2A7_9BACT</name>